<evidence type="ECO:0000313" key="2">
    <source>
        <dbReference type="EMBL" id="TWT21420.1"/>
    </source>
</evidence>
<dbReference type="EMBL" id="VOHK01000003">
    <property type="protein sequence ID" value="TWT21420.1"/>
    <property type="molecule type" value="Genomic_DNA"/>
</dbReference>
<feature type="transmembrane region" description="Helical" evidence="1">
    <location>
        <begin position="45"/>
        <end position="62"/>
    </location>
</feature>
<sequence>MSENRNPRARKHVLFAVKLAAVMIGAALLLALARKQGWIDHGLVVRAYNVVMGLALAVYFNVMPKVMHEAPPRSMREATLAQAVARVSGWTMTLAFLAWAALWAFAPQEIAKAGSLAAVGASVAVMLGYTVWKSVAGRRSTSG</sequence>
<evidence type="ECO:0000256" key="1">
    <source>
        <dbReference type="SAM" id="Phobius"/>
    </source>
</evidence>
<evidence type="ECO:0008006" key="4">
    <source>
        <dbReference type="Google" id="ProtNLM"/>
    </source>
</evidence>
<feature type="transmembrane region" description="Helical" evidence="1">
    <location>
        <begin position="110"/>
        <end position="132"/>
    </location>
</feature>
<comment type="caution">
    <text evidence="2">The sequence shown here is derived from an EMBL/GenBank/DDBJ whole genome shotgun (WGS) entry which is preliminary data.</text>
</comment>
<gene>
    <name evidence="2" type="ORF">FQY83_08755</name>
</gene>
<keyword evidence="1" id="KW-1133">Transmembrane helix</keyword>
<keyword evidence="1" id="KW-0812">Transmembrane</keyword>
<keyword evidence="1" id="KW-0472">Membrane</keyword>
<reference evidence="2 3" key="1">
    <citation type="journal article" date="2008" name="Int. J. Syst. Evol. Microbiol.">
        <title>Luteimonas marina sp. nov., isolated from seawater.</title>
        <authorList>
            <person name="Baik K.S."/>
            <person name="Park S.C."/>
            <person name="Kim M.S."/>
            <person name="Kim E.M."/>
            <person name="Park C."/>
            <person name="Chun J."/>
            <person name="Seong C.N."/>
        </authorList>
    </citation>
    <scope>NUCLEOTIDE SEQUENCE [LARGE SCALE GENOMIC DNA]</scope>
    <source>
        <strain evidence="2 3">FR1330</strain>
    </source>
</reference>
<dbReference type="Proteomes" id="UP000319980">
    <property type="component" value="Unassembled WGS sequence"/>
</dbReference>
<accession>A0A5C5U7Q2</accession>
<protein>
    <recommendedName>
        <fullName evidence="4">Ammonium transporter</fullName>
    </recommendedName>
</protein>
<feature type="transmembrane region" description="Helical" evidence="1">
    <location>
        <begin position="83"/>
        <end position="104"/>
    </location>
</feature>
<name>A0A5C5U7Q2_9GAMM</name>
<feature type="transmembrane region" description="Helical" evidence="1">
    <location>
        <begin position="12"/>
        <end position="33"/>
    </location>
</feature>
<dbReference type="OrthoDB" id="7571917at2"/>
<organism evidence="2 3">
    <name type="scientific">Luteimonas marina</name>
    <dbReference type="NCBI Taxonomy" id="488485"/>
    <lineage>
        <taxon>Bacteria</taxon>
        <taxon>Pseudomonadati</taxon>
        <taxon>Pseudomonadota</taxon>
        <taxon>Gammaproteobacteria</taxon>
        <taxon>Lysobacterales</taxon>
        <taxon>Lysobacteraceae</taxon>
        <taxon>Luteimonas</taxon>
    </lineage>
</organism>
<keyword evidence="3" id="KW-1185">Reference proteome</keyword>
<evidence type="ECO:0000313" key="3">
    <source>
        <dbReference type="Proteomes" id="UP000319980"/>
    </source>
</evidence>
<proteinExistence type="predicted"/>
<dbReference type="RefSeq" id="WP_146387132.1">
    <property type="nucleotide sequence ID" value="NZ_VOHK01000003.1"/>
</dbReference>
<dbReference type="AlphaFoldDB" id="A0A5C5U7Q2"/>